<dbReference type="STRING" id="702114.A1355_00485"/>
<dbReference type="SUPFAM" id="SSF88659">
    <property type="entry name" value="Sigma3 and sigma4 domains of RNA polymerase sigma factors"/>
    <property type="match status" value="1"/>
</dbReference>
<dbReference type="InterPro" id="IPR013324">
    <property type="entry name" value="RNA_pol_sigma_r3/r4-like"/>
</dbReference>
<proteinExistence type="inferred from homology"/>
<dbReference type="InterPro" id="IPR014284">
    <property type="entry name" value="RNA_pol_sigma-70_dom"/>
</dbReference>
<dbReference type="GO" id="GO:0003677">
    <property type="term" value="F:DNA binding"/>
    <property type="evidence" value="ECO:0007669"/>
    <property type="project" value="InterPro"/>
</dbReference>
<feature type="domain" description="RNA polymerase sigma factor 70 region 4 type 2" evidence="6">
    <location>
        <begin position="119"/>
        <end position="168"/>
    </location>
</feature>
<dbReference type="PANTHER" id="PTHR43133">
    <property type="entry name" value="RNA POLYMERASE ECF-TYPE SIGMA FACTO"/>
    <property type="match status" value="1"/>
</dbReference>
<gene>
    <name evidence="7" type="ORF">A1355_00485</name>
</gene>
<comment type="similarity">
    <text evidence="1">Belongs to the sigma-70 factor family. ECF subfamily.</text>
</comment>
<keyword evidence="2" id="KW-0805">Transcription regulation</keyword>
<evidence type="ECO:0000256" key="2">
    <source>
        <dbReference type="ARBA" id="ARBA00023015"/>
    </source>
</evidence>
<dbReference type="Pfam" id="PF04542">
    <property type="entry name" value="Sigma70_r2"/>
    <property type="match status" value="1"/>
</dbReference>
<evidence type="ECO:0000259" key="5">
    <source>
        <dbReference type="Pfam" id="PF04542"/>
    </source>
</evidence>
<evidence type="ECO:0000259" key="6">
    <source>
        <dbReference type="Pfam" id="PF08281"/>
    </source>
</evidence>
<comment type="caution">
    <text evidence="7">The sequence shown here is derived from an EMBL/GenBank/DDBJ whole genome shotgun (WGS) entry which is preliminary data.</text>
</comment>
<dbReference type="EMBL" id="LUUK01000191">
    <property type="protein sequence ID" value="OAI15672.1"/>
    <property type="molecule type" value="Genomic_DNA"/>
</dbReference>
<evidence type="ECO:0000256" key="3">
    <source>
        <dbReference type="ARBA" id="ARBA00023082"/>
    </source>
</evidence>
<keyword evidence="8" id="KW-1185">Reference proteome</keyword>
<dbReference type="InterPro" id="IPR036388">
    <property type="entry name" value="WH-like_DNA-bd_sf"/>
</dbReference>
<dbReference type="Pfam" id="PF08281">
    <property type="entry name" value="Sigma70_r4_2"/>
    <property type="match status" value="1"/>
</dbReference>
<organism evidence="7 8">
    <name type="scientific">Methylomonas koyamae</name>
    <dbReference type="NCBI Taxonomy" id="702114"/>
    <lineage>
        <taxon>Bacteria</taxon>
        <taxon>Pseudomonadati</taxon>
        <taxon>Pseudomonadota</taxon>
        <taxon>Gammaproteobacteria</taxon>
        <taxon>Methylococcales</taxon>
        <taxon>Methylococcaceae</taxon>
        <taxon>Methylomonas</taxon>
    </lineage>
</organism>
<dbReference type="Gene3D" id="1.10.10.10">
    <property type="entry name" value="Winged helix-like DNA-binding domain superfamily/Winged helix DNA-binding domain"/>
    <property type="match status" value="1"/>
</dbReference>
<dbReference type="SUPFAM" id="SSF88946">
    <property type="entry name" value="Sigma2 domain of RNA polymerase sigma factors"/>
    <property type="match status" value="1"/>
</dbReference>
<protein>
    <recommendedName>
        <fullName evidence="9">RNA polymerase subunit sigma-24</fullName>
    </recommendedName>
</protein>
<dbReference type="NCBIfam" id="TIGR02937">
    <property type="entry name" value="sigma70-ECF"/>
    <property type="match status" value="1"/>
</dbReference>
<dbReference type="InterPro" id="IPR039425">
    <property type="entry name" value="RNA_pol_sigma-70-like"/>
</dbReference>
<evidence type="ECO:0000256" key="1">
    <source>
        <dbReference type="ARBA" id="ARBA00010641"/>
    </source>
</evidence>
<feature type="domain" description="RNA polymerase sigma-70 region 2" evidence="5">
    <location>
        <begin position="16"/>
        <end position="76"/>
    </location>
</feature>
<reference evidence="8" key="1">
    <citation type="submission" date="2016-03" db="EMBL/GenBank/DDBJ databases">
        <authorList>
            <person name="Heylen K."/>
            <person name="De Vos P."/>
            <person name="Vekeman B."/>
        </authorList>
    </citation>
    <scope>NUCLEOTIDE SEQUENCE [LARGE SCALE GENOMIC DNA]</scope>
    <source>
        <strain evidence="8">R-45383</strain>
    </source>
</reference>
<dbReference type="GO" id="GO:0016987">
    <property type="term" value="F:sigma factor activity"/>
    <property type="evidence" value="ECO:0007669"/>
    <property type="project" value="UniProtKB-KW"/>
</dbReference>
<dbReference type="InterPro" id="IPR007627">
    <property type="entry name" value="RNA_pol_sigma70_r2"/>
</dbReference>
<evidence type="ECO:0000313" key="8">
    <source>
        <dbReference type="Proteomes" id="UP000077628"/>
    </source>
</evidence>
<evidence type="ECO:0008006" key="9">
    <source>
        <dbReference type="Google" id="ProtNLM"/>
    </source>
</evidence>
<keyword evidence="3" id="KW-0731">Sigma factor</keyword>
<accession>A0A177NCX1</accession>
<sequence length="174" mass="19626">MNATITDHFIAQLWTEALANDLRTFLTGRVKCPEAAEDLAHETYLRFYKSAHTNLPDNARALAFRIAVNLAIDYQRHCKVKSQILADIDDELLADTVADHAQTDPLRILLSRERFGTMEAALSELSADCRTAFILNKIENLSYAEIAGRLNISQRSVGRLLEQAILHCMLRLDD</sequence>
<dbReference type="AlphaFoldDB" id="A0A177NCX1"/>
<dbReference type="Gene3D" id="1.10.1740.10">
    <property type="match status" value="1"/>
</dbReference>
<dbReference type="GO" id="GO:0006352">
    <property type="term" value="P:DNA-templated transcription initiation"/>
    <property type="evidence" value="ECO:0007669"/>
    <property type="project" value="InterPro"/>
</dbReference>
<evidence type="ECO:0000256" key="4">
    <source>
        <dbReference type="ARBA" id="ARBA00023163"/>
    </source>
</evidence>
<dbReference type="InterPro" id="IPR013325">
    <property type="entry name" value="RNA_pol_sigma_r2"/>
</dbReference>
<dbReference type="InterPro" id="IPR013249">
    <property type="entry name" value="RNA_pol_sigma70_r4_t2"/>
</dbReference>
<keyword evidence="4" id="KW-0804">Transcription</keyword>
<dbReference type="PANTHER" id="PTHR43133:SF63">
    <property type="entry name" value="RNA POLYMERASE SIGMA FACTOR FECI-RELATED"/>
    <property type="match status" value="1"/>
</dbReference>
<dbReference type="Proteomes" id="UP000077628">
    <property type="component" value="Unassembled WGS sequence"/>
</dbReference>
<name>A0A177NCX1_9GAMM</name>
<evidence type="ECO:0000313" key="7">
    <source>
        <dbReference type="EMBL" id="OAI15672.1"/>
    </source>
</evidence>